<name>A0A1H8UXG9_9PSEU</name>
<feature type="DNA-binding region" description="H-T-H motif" evidence="4">
    <location>
        <begin position="51"/>
        <end position="70"/>
    </location>
</feature>
<dbReference type="STRING" id="394193.SAMN04489732_103513"/>
<dbReference type="Pfam" id="PF00440">
    <property type="entry name" value="TetR_N"/>
    <property type="match status" value="1"/>
</dbReference>
<dbReference type="Gene3D" id="1.10.10.60">
    <property type="entry name" value="Homeodomain-like"/>
    <property type="match status" value="1"/>
</dbReference>
<dbReference type="GO" id="GO:0045892">
    <property type="term" value="P:negative regulation of DNA-templated transcription"/>
    <property type="evidence" value="ECO:0007669"/>
    <property type="project" value="InterPro"/>
</dbReference>
<keyword evidence="2 4" id="KW-0238">DNA-binding</keyword>
<gene>
    <name evidence="6" type="ORF">SAMN04489732_103513</name>
</gene>
<evidence type="ECO:0000313" key="6">
    <source>
        <dbReference type="EMBL" id="SEP07683.1"/>
    </source>
</evidence>
<keyword evidence="1" id="KW-0805">Transcription regulation</keyword>
<evidence type="ECO:0000256" key="2">
    <source>
        <dbReference type="ARBA" id="ARBA00023125"/>
    </source>
</evidence>
<dbReference type="PANTHER" id="PTHR30055">
    <property type="entry name" value="HTH-TYPE TRANSCRIPTIONAL REGULATOR RUTR"/>
    <property type="match status" value="1"/>
</dbReference>
<keyword evidence="7" id="KW-1185">Reference proteome</keyword>
<dbReference type="InterPro" id="IPR009057">
    <property type="entry name" value="Homeodomain-like_sf"/>
</dbReference>
<evidence type="ECO:0000313" key="7">
    <source>
        <dbReference type="Proteomes" id="UP000198582"/>
    </source>
</evidence>
<dbReference type="AlphaFoldDB" id="A0A1H8UXG9"/>
<evidence type="ECO:0000256" key="4">
    <source>
        <dbReference type="PROSITE-ProRule" id="PRU00335"/>
    </source>
</evidence>
<evidence type="ECO:0000256" key="1">
    <source>
        <dbReference type="ARBA" id="ARBA00023015"/>
    </source>
</evidence>
<dbReference type="SUPFAM" id="SSF48498">
    <property type="entry name" value="Tetracyclin repressor-like, C-terminal domain"/>
    <property type="match status" value="1"/>
</dbReference>
<dbReference type="InterPro" id="IPR050109">
    <property type="entry name" value="HTH-type_TetR-like_transc_reg"/>
</dbReference>
<dbReference type="GO" id="GO:0000976">
    <property type="term" value="F:transcription cis-regulatory region binding"/>
    <property type="evidence" value="ECO:0007669"/>
    <property type="project" value="TreeGrafter"/>
</dbReference>
<keyword evidence="3" id="KW-0804">Transcription</keyword>
<evidence type="ECO:0000259" key="5">
    <source>
        <dbReference type="PROSITE" id="PS50977"/>
    </source>
</evidence>
<dbReference type="PRINTS" id="PR00455">
    <property type="entry name" value="HTHTETR"/>
</dbReference>
<dbReference type="GO" id="GO:0003700">
    <property type="term" value="F:DNA-binding transcription factor activity"/>
    <property type="evidence" value="ECO:0007669"/>
    <property type="project" value="TreeGrafter"/>
</dbReference>
<dbReference type="Gene3D" id="1.10.357.10">
    <property type="entry name" value="Tetracycline Repressor, domain 2"/>
    <property type="match status" value="1"/>
</dbReference>
<organism evidence="6 7">
    <name type="scientific">Amycolatopsis saalfeldensis</name>
    <dbReference type="NCBI Taxonomy" id="394193"/>
    <lineage>
        <taxon>Bacteria</taxon>
        <taxon>Bacillati</taxon>
        <taxon>Actinomycetota</taxon>
        <taxon>Actinomycetes</taxon>
        <taxon>Pseudonocardiales</taxon>
        <taxon>Pseudonocardiaceae</taxon>
        <taxon>Amycolatopsis</taxon>
    </lineage>
</organism>
<dbReference type="EMBL" id="FOEF01000003">
    <property type="protein sequence ID" value="SEP07683.1"/>
    <property type="molecule type" value="Genomic_DNA"/>
</dbReference>
<evidence type="ECO:0000256" key="3">
    <source>
        <dbReference type="ARBA" id="ARBA00023163"/>
    </source>
</evidence>
<accession>A0A1H8UXG9</accession>
<proteinExistence type="predicted"/>
<dbReference type="SUPFAM" id="SSF46689">
    <property type="entry name" value="Homeodomain-like"/>
    <property type="match status" value="1"/>
</dbReference>
<reference evidence="6 7" key="1">
    <citation type="submission" date="2016-10" db="EMBL/GenBank/DDBJ databases">
        <authorList>
            <person name="de Groot N.N."/>
        </authorList>
    </citation>
    <scope>NUCLEOTIDE SEQUENCE [LARGE SCALE GENOMIC DNA]</scope>
    <source>
        <strain evidence="6 7">DSM 44993</strain>
    </source>
</reference>
<feature type="domain" description="HTH tetR-type" evidence="5">
    <location>
        <begin position="28"/>
        <end position="88"/>
    </location>
</feature>
<dbReference type="PANTHER" id="PTHR30055:SF151">
    <property type="entry name" value="TRANSCRIPTIONAL REGULATORY PROTEIN"/>
    <property type="match status" value="1"/>
</dbReference>
<sequence>MTETGKVPAVLARLWRLPSGPRLGRPAELDVDRVVRAAVDLADRDGLDGVTLLKVAQELGVTKMSLYRHVGSKGELFGLMADFATGAPPEIDAEDWREGARQWANAHRDIYRRRPWMVHLPVSGPPGGPGAIGWMDALLGVLRGTGLDWATKVSVLNLLGGYVRQASTVTQQLAEGRRASGREQAEIEQDYGRSLIHLVDRDRFPDAAGLFASALFEGPTGDTDPGDREFAFGLELILDGLAATVARTRPAG</sequence>
<dbReference type="InterPro" id="IPR036271">
    <property type="entry name" value="Tet_transcr_reg_TetR-rel_C_sf"/>
</dbReference>
<dbReference type="InterPro" id="IPR001647">
    <property type="entry name" value="HTH_TetR"/>
</dbReference>
<protein>
    <submittedName>
        <fullName evidence="6">Regulatory protein, tetR family</fullName>
    </submittedName>
</protein>
<dbReference type="Proteomes" id="UP000198582">
    <property type="component" value="Unassembled WGS sequence"/>
</dbReference>
<dbReference type="RefSeq" id="WP_218156747.1">
    <property type="nucleotide sequence ID" value="NZ_FOEF01000003.1"/>
</dbReference>
<dbReference type="PROSITE" id="PS50977">
    <property type="entry name" value="HTH_TETR_2"/>
    <property type="match status" value="1"/>
</dbReference>
<dbReference type="Pfam" id="PF02909">
    <property type="entry name" value="TetR_C_1"/>
    <property type="match status" value="1"/>
</dbReference>
<dbReference type="InterPro" id="IPR004111">
    <property type="entry name" value="Repressor_TetR_C"/>
</dbReference>